<protein>
    <submittedName>
        <fullName evidence="1">Uncharacterized protein</fullName>
    </submittedName>
</protein>
<name>A0A1F5WNU7_9BACT</name>
<organism evidence="1 2">
    <name type="scientific">Candidatus Giovannonibacteria bacterium RIFCSPHIGHO2_12_FULL_43_15</name>
    <dbReference type="NCBI Taxonomy" id="1798341"/>
    <lineage>
        <taxon>Bacteria</taxon>
        <taxon>Candidatus Giovannoniibacteriota</taxon>
    </lineage>
</organism>
<dbReference type="EMBL" id="MFHT01000021">
    <property type="protein sequence ID" value="OGF77333.1"/>
    <property type="molecule type" value="Genomic_DNA"/>
</dbReference>
<reference evidence="1 2" key="1">
    <citation type="journal article" date="2016" name="Nat. Commun.">
        <title>Thousands of microbial genomes shed light on interconnected biogeochemical processes in an aquifer system.</title>
        <authorList>
            <person name="Anantharaman K."/>
            <person name="Brown C.T."/>
            <person name="Hug L.A."/>
            <person name="Sharon I."/>
            <person name="Castelle C.J."/>
            <person name="Probst A.J."/>
            <person name="Thomas B.C."/>
            <person name="Singh A."/>
            <person name="Wilkins M.J."/>
            <person name="Karaoz U."/>
            <person name="Brodie E.L."/>
            <person name="Williams K.H."/>
            <person name="Hubbard S.S."/>
            <person name="Banfield J.F."/>
        </authorList>
    </citation>
    <scope>NUCLEOTIDE SEQUENCE [LARGE SCALE GENOMIC DNA]</scope>
</reference>
<proteinExistence type="predicted"/>
<sequence length="179" mass="20273">MNQKYILILAVIILLGVGSYYVATKKAEAPIVENQQNVPSDGTANWKTYRNEKYGFLVKYPPEFSIDNTEGPVTVVFTTRIEGTPYFIAIDVDSPVYKGLQEYRPPRKVMVDGVEAEIRFIDIQKTSNLPYLAEQMIAYFNNASGDHSYEIILTSSGNKILPELENAFNQILSTFKFIK</sequence>
<gene>
    <name evidence="1" type="ORF">A3F23_03480</name>
</gene>
<comment type="caution">
    <text evidence="1">The sequence shown here is derived from an EMBL/GenBank/DDBJ whole genome shotgun (WGS) entry which is preliminary data.</text>
</comment>
<dbReference type="Proteomes" id="UP000177723">
    <property type="component" value="Unassembled WGS sequence"/>
</dbReference>
<accession>A0A1F5WNU7</accession>
<dbReference type="AlphaFoldDB" id="A0A1F5WNU7"/>
<evidence type="ECO:0000313" key="2">
    <source>
        <dbReference type="Proteomes" id="UP000177723"/>
    </source>
</evidence>
<evidence type="ECO:0000313" key="1">
    <source>
        <dbReference type="EMBL" id="OGF77333.1"/>
    </source>
</evidence>